<dbReference type="EMBL" id="AWSO01000525">
    <property type="protein sequence ID" value="ESK89726.1"/>
    <property type="molecule type" value="Genomic_DNA"/>
</dbReference>
<organism evidence="2 3">
    <name type="scientific">Moniliophthora roreri (strain MCA 2997)</name>
    <name type="common">Cocoa frosty pod rot fungus</name>
    <name type="synonym">Crinipellis roreri</name>
    <dbReference type="NCBI Taxonomy" id="1381753"/>
    <lineage>
        <taxon>Eukaryota</taxon>
        <taxon>Fungi</taxon>
        <taxon>Dikarya</taxon>
        <taxon>Basidiomycota</taxon>
        <taxon>Agaricomycotina</taxon>
        <taxon>Agaricomycetes</taxon>
        <taxon>Agaricomycetidae</taxon>
        <taxon>Agaricales</taxon>
        <taxon>Marasmiineae</taxon>
        <taxon>Marasmiaceae</taxon>
        <taxon>Moniliophthora</taxon>
    </lineage>
</organism>
<dbReference type="Pfam" id="PF00724">
    <property type="entry name" value="Oxidored_FMN"/>
    <property type="match status" value="1"/>
</dbReference>
<dbReference type="Proteomes" id="UP000017559">
    <property type="component" value="Unassembled WGS sequence"/>
</dbReference>
<dbReference type="SUPFAM" id="SSF51395">
    <property type="entry name" value="FMN-linked oxidoreductases"/>
    <property type="match status" value="1"/>
</dbReference>
<name>V2XAA8_MONRO</name>
<evidence type="ECO:0000313" key="2">
    <source>
        <dbReference type="EMBL" id="ESK89726.1"/>
    </source>
</evidence>
<dbReference type="KEGG" id="mrr:Moror_16867"/>
<dbReference type="AlphaFoldDB" id="V2XAA8"/>
<dbReference type="GO" id="GO:0003959">
    <property type="term" value="F:NADPH dehydrogenase activity"/>
    <property type="evidence" value="ECO:0007669"/>
    <property type="project" value="TreeGrafter"/>
</dbReference>
<dbReference type="GO" id="GO:0010181">
    <property type="term" value="F:FMN binding"/>
    <property type="evidence" value="ECO:0007669"/>
    <property type="project" value="InterPro"/>
</dbReference>
<dbReference type="HOGENOM" id="CLU_012153_8_1_1"/>
<feature type="domain" description="NADH:flavin oxidoreductase/NADH oxidase N-terminal" evidence="1">
    <location>
        <begin position="11"/>
        <end position="109"/>
    </location>
</feature>
<keyword evidence="3" id="KW-1185">Reference proteome</keyword>
<dbReference type="OrthoDB" id="276546at2759"/>
<proteinExistence type="predicted"/>
<dbReference type="InterPro" id="IPR013785">
    <property type="entry name" value="Aldolase_TIM"/>
</dbReference>
<protein>
    <submittedName>
        <fullName evidence="2">Nadh:flavin oxidoreductase nadh oxidase family protein</fullName>
    </submittedName>
</protein>
<dbReference type="PANTHER" id="PTHR22893:SF91">
    <property type="entry name" value="NADPH DEHYDROGENASE 2-RELATED"/>
    <property type="match status" value="1"/>
</dbReference>
<evidence type="ECO:0000259" key="1">
    <source>
        <dbReference type="Pfam" id="PF00724"/>
    </source>
</evidence>
<sequence>MATVEPAAKSKLFQAITVGNVQLKHRAVLAPLTRFRADDKHVPLSIVREYYTQRASHPGTLLITEATFIHPKAGGFANVPGIWSDTQIEAWKEVTDSVHSKGPFIHWALGCAAQPFQLQSEEPSYPYISASDIPLKG</sequence>
<dbReference type="InterPro" id="IPR001155">
    <property type="entry name" value="OxRdtase_FMN_N"/>
</dbReference>
<dbReference type="Gene3D" id="3.20.20.70">
    <property type="entry name" value="Aldolase class I"/>
    <property type="match status" value="1"/>
</dbReference>
<dbReference type="PANTHER" id="PTHR22893">
    <property type="entry name" value="NADH OXIDOREDUCTASE-RELATED"/>
    <property type="match status" value="1"/>
</dbReference>
<gene>
    <name evidence="2" type="ORF">Moror_16867</name>
</gene>
<evidence type="ECO:0000313" key="3">
    <source>
        <dbReference type="Proteomes" id="UP000017559"/>
    </source>
</evidence>
<accession>V2XAA8</accession>
<dbReference type="InterPro" id="IPR045247">
    <property type="entry name" value="Oye-like"/>
</dbReference>
<comment type="caution">
    <text evidence="2">The sequence shown here is derived from an EMBL/GenBank/DDBJ whole genome shotgun (WGS) entry which is preliminary data.</text>
</comment>
<reference evidence="2 3" key="1">
    <citation type="journal article" date="2014" name="BMC Genomics">
        <title>Genome and secretome analysis of the hemibiotrophic fungal pathogen, Moniliophthora roreri, which causes frosty pod rot disease of cacao: mechanisms of the biotrophic and necrotrophic phases.</title>
        <authorList>
            <person name="Meinhardt L.W."/>
            <person name="Costa G.G.L."/>
            <person name="Thomazella D.P.T."/>
            <person name="Teixeira P.J.P.L."/>
            <person name="Carazzolle M.F."/>
            <person name="Schuster S.C."/>
            <person name="Carlson J.E."/>
            <person name="Guiltinan M.J."/>
            <person name="Mieczkowski P."/>
            <person name="Farmer A."/>
            <person name="Ramaraj T."/>
            <person name="Crozier J."/>
            <person name="Davis R.E."/>
            <person name="Shao J."/>
            <person name="Melnick R.L."/>
            <person name="Pereira G.A.G."/>
            <person name="Bailey B.A."/>
        </authorList>
    </citation>
    <scope>NUCLEOTIDE SEQUENCE [LARGE SCALE GENOMIC DNA]</scope>
    <source>
        <strain evidence="2 3">MCA 2997</strain>
    </source>
</reference>